<protein>
    <submittedName>
        <fullName evidence="5">Uncharacterized protein</fullName>
    </submittedName>
</protein>
<evidence type="ECO:0000313" key="6">
    <source>
        <dbReference type="Proteomes" id="UP000248079"/>
    </source>
</evidence>
<gene>
    <name evidence="5" type="ORF">DF185_18935</name>
</gene>
<sequence>MNRILTVLALFILFSSCDKAEENSASIEISYPDGNEYFVKGFDYSIVWSCIVETRFNIDLFNKNEFVMTIASDIPHNKFKWKIPSTIKASSDYSIRITNTENYISESSTFEIRDQNETSEFVDKRDGKKYKTVKIGNQWWMAENFQFETNGTFCYSKEFCKEHGLLYTWNAAISSAPEGWHLPSDEEWKQLEIELGVTASEVKLEGSRGVGLRTKLYIGGSSGFNFQWAGYYNARVDGIGHTEYDTRFWTSSNHHKPENIWVRYFNAFEDVIFRVNMQKDYGASVRYVKDLN</sequence>
<evidence type="ECO:0000313" key="5">
    <source>
        <dbReference type="EMBL" id="PXX97098.1"/>
    </source>
</evidence>
<comment type="caution">
    <text evidence="5">The sequence shown here is derived from an EMBL/GenBank/DDBJ whole genome shotgun (WGS) entry which is preliminary data.</text>
</comment>
<accession>A0A2V3ZTA2</accession>
<name>A0A2V3ZTA2_9BACT</name>
<keyword evidence="1 2" id="KW-0732">Signal</keyword>
<feature type="chain" id="PRO_5016049914" evidence="2">
    <location>
        <begin position="21"/>
        <end position="292"/>
    </location>
</feature>
<dbReference type="Proteomes" id="UP000248079">
    <property type="component" value="Unassembled WGS sequence"/>
</dbReference>
<dbReference type="Pfam" id="PF10342">
    <property type="entry name" value="Kre9_KNH"/>
    <property type="match status" value="1"/>
</dbReference>
<proteinExistence type="predicted"/>
<dbReference type="OrthoDB" id="9805760at2"/>
<feature type="domain" description="Fibrobacter succinogenes major paralogous" evidence="3">
    <location>
        <begin position="133"/>
        <end position="289"/>
    </location>
</feature>
<dbReference type="PROSITE" id="PS51257">
    <property type="entry name" value="PROKAR_LIPOPROTEIN"/>
    <property type="match status" value="1"/>
</dbReference>
<evidence type="ECO:0000256" key="2">
    <source>
        <dbReference type="SAM" id="SignalP"/>
    </source>
</evidence>
<feature type="signal peptide" evidence="2">
    <location>
        <begin position="1"/>
        <end position="20"/>
    </location>
</feature>
<evidence type="ECO:0000256" key="1">
    <source>
        <dbReference type="ARBA" id="ARBA00022729"/>
    </source>
</evidence>
<reference evidence="5 6" key="1">
    <citation type="submission" date="2018-05" db="EMBL/GenBank/DDBJ databases">
        <title>Marinifilum breve JC075T sp. nov., a marine bacterium isolated from Yongle Blue Hole in the South China Sea.</title>
        <authorList>
            <person name="Fu T."/>
        </authorList>
    </citation>
    <scope>NUCLEOTIDE SEQUENCE [LARGE SCALE GENOMIC DNA]</scope>
    <source>
        <strain evidence="5 6">JC075</strain>
    </source>
</reference>
<feature type="domain" description="Yeast cell wall synthesis Kre9/Knh1-like N-terminal" evidence="4">
    <location>
        <begin position="32"/>
        <end position="111"/>
    </location>
</feature>
<dbReference type="EMBL" id="QFLI01000010">
    <property type="protein sequence ID" value="PXX97098.1"/>
    <property type="molecule type" value="Genomic_DNA"/>
</dbReference>
<organism evidence="5 6">
    <name type="scientific">Marinifilum breve</name>
    <dbReference type="NCBI Taxonomy" id="2184082"/>
    <lineage>
        <taxon>Bacteria</taxon>
        <taxon>Pseudomonadati</taxon>
        <taxon>Bacteroidota</taxon>
        <taxon>Bacteroidia</taxon>
        <taxon>Marinilabiliales</taxon>
        <taxon>Marinifilaceae</taxon>
    </lineage>
</organism>
<dbReference type="Pfam" id="PF09603">
    <property type="entry name" value="Fib_succ_major"/>
    <property type="match status" value="1"/>
</dbReference>
<dbReference type="NCBIfam" id="TIGR02145">
    <property type="entry name" value="Fib_succ_major"/>
    <property type="match status" value="1"/>
</dbReference>
<evidence type="ECO:0000259" key="4">
    <source>
        <dbReference type="Pfam" id="PF10342"/>
    </source>
</evidence>
<dbReference type="InterPro" id="IPR011871">
    <property type="entry name" value="Fib_succ_major"/>
</dbReference>
<dbReference type="RefSeq" id="WP_110362568.1">
    <property type="nucleotide sequence ID" value="NZ_QFLI01000010.1"/>
</dbReference>
<dbReference type="InterPro" id="IPR018466">
    <property type="entry name" value="Kre9/Knh1-like_N"/>
</dbReference>
<keyword evidence="6" id="KW-1185">Reference proteome</keyword>
<evidence type="ECO:0000259" key="3">
    <source>
        <dbReference type="Pfam" id="PF09603"/>
    </source>
</evidence>
<dbReference type="AlphaFoldDB" id="A0A2V3ZTA2"/>